<accession>A0A0C2VLS1</accession>
<evidence type="ECO:0000313" key="1">
    <source>
        <dbReference type="EMBL" id="KIL49867.1"/>
    </source>
</evidence>
<name>A0A0C2VLS1_9BACL</name>
<keyword evidence="2" id="KW-1185">Reference proteome</keyword>
<proteinExistence type="predicted"/>
<reference evidence="1 2" key="1">
    <citation type="submission" date="2015-01" db="EMBL/GenBank/DDBJ databases">
        <title>Genome sequencing of Jeotgalibacillus soli.</title>
        <authorList>
            <person name="Goh K.M."/>
            <person name="Chan K.-G."/>
            <person name="Yaakop A.S."/>
            <person name="Ee R."/>
            <person name="Gan H.M."/>
            <person name="Chan C.S."/>
        </authorList>
    </citation>
    <scope>NUCLEOTIDE SEQUENCE [LARGE SCALE GENOMIC DNA]</scope>
    <source>
        <strain evidence="1 2">P9</strain>
    </source>
</reference>
<comment type="caution">
    <text evidence="1">The sequence shown here is derived from an EMBL/GenBank/DDBJ whole genome shotgun (WGS) entry which is preliminary data.</text>
</comment>
<dbReference type="Proteomes" id="UP000031938">
    <property type="component" value="Unassembled WGS sequence"/>
</dbReference>
<gene>
    <name evidence="1" type="ORF">KP78_13350</name>
</gene>
<sequence length="39" mass="4566">MTAYAIGGPFFVYFFSHAYRERIEPEYQDGKRSGEKFVA</sequence>
<evidence type="ECO:0000313" key="2">
    <source>
        <dbReference type="Proteomes" id="UP000031938"/>
    </source>
</evidence>
<dbReference type="PATRIC" id="fig|889306.3.peg.1343"/>
<dbReference type="AlphaFoldDB" id="A0A0C2VLS1"/>
<organism evidence="1 2">
    <name type="scientific">Jeotgalibacillus soli</name>
    <dbReference type="NCBI Taxonomy" id="889306"/>
    <lineage>
        <taxon>Bacteria</taxon>
        <taxon>Bacillati</taxon>
        <taxon>Bacillota</taxon>
        <taxon>Bacilli</taxon>
        <taxon>Bacillales</taxon>
        <taxon>Caryophanaceae</taxon>
        <taxon>Jeotgalibacillus</taxon>
    </lineage>
</organism>
<protein>
    <submittedName>
        <fullName evidence="1">Uncharacterized protein</fullName>
    </submittedName>
</protein>
<dbReference type="EMBL" id="JXRP01000009">
    <property type="protein sequence ID" value="KIL49867.1"/>
    <property type="molecule type" value="Genomic_DNA"/>
</dbReference>